<name>A0ACC2ECF9_DIPCM</name>
<dbReference type="Proteomes" id="UP001162992">
    <property type="component" value="Chromosome 2"/>
</dbReference>
<reference evidence="2" key="1">
    <citation type="journal article" date="2024" name="Proc. Natl. Acad. Sci. U.S.A.">
        <title>Extraordinary preservation of gene collinearity over three hundred million years revealed in homosporous lycophytes.</title>
        <authorList>
            <person name="Li C."/>
            <person name="Wickell D."/>
            <person name="Kuo L.Y."/>
            <person name="Chen X."/>
            <person name="Nie B."/>
            <person name="Liao X."/>
            <person name="Peng D."/>
            <person name="Ji J."/>
            <person name="Jenkins J."/>
            <person name="Williams M."/>
            <person name="Shu S."/>
            <person name="Plott C."/>
            <person name="Barry K."/>
            <person name="Rajasekar S."/>
            <person name="Grimwood J."/>
            <person name="Han X."/>
            <person name="Sun S."/>
            <person name="Hou Z."/>
            <person name="He W."/>
            <person name="Dai G."/>
            <person name="Sun C."/>
            <person name="Schmutz J."/>
            <person name="Leebens-Mack J.H."/>
            <person name="Li F.W."/>
            <person name="Wang L."/>
        </authorList>
    </citation>
    <scope>NUCLEOTIDE SEQUENCE [LARGE SCALE GENOMIC DNA]</scope>
    <source>
        <strain evidence="2">cv. PW_Plant_1</strain>
    </source>
</reference>
<accession>A0ACC2ECF9</accession>
<evidence type="ECO:0000313" key="2">
    <source>
        <dbReference type="Proteomes" id="UP001162992"/>
    </source>
</evidence>
<dbReference type="EMBL" id="CM055093">
    <property type="protein sequence ID" value="KAJ7564147.1"/>
    <property type="molecule type" value="Genomic_DNA"/>
</dbReference>
<organism evidence="1 2">
    <name type="scientific">Diphasiastrum complanatum</name>
    <name type="common">Issler's clubmoss</name>
    <name type="synonym">Lycopodium complanatum</name>
    <dbReference type="NCBI Taxonomy" id="34168"/>
    <lineage>
        <taxon>Eukaryota</taxon>
        <taxon>Viridiplantae</taxon>
        <taxon>Streptophyta</taxon>
        <taxon>Embryophyta</taxon>
        <taxon>Tracheophyta</taxon>
        <taxon>Lycopodiopsida</taxon>
        <taxon>Lycopodiales</taxon>
        <taxon>Lycopodiaceae</taxon>
        <taxon>Lycopodioideae</taxon>
        <taxon>Diphasiastrum</taxon>
    </lineage>
</organism>
<proteinExistence type="predicted"/>
<evidence type="ECO:0000313" key="1">
    <source>
        <dbReference type="EMBL" id="KAJ7564147.1"/>
    </source>
</evidence>
<gene>
    <name evidence="1" type="ORF">O6H91_02G004500</name>
</gene>
<sequence>MHTLQSSLSSSMRSSQTFACSEQSAGGSGFKPVVAQCSLIIRPSSSSSFSIPSVGYNALASKVPQPLRMKAAGSGVVAMATDAAAAGYAAALADLAKSKNVLEAVNSDIDKLSSFLKTQELCNFLINPVIIDEKKKSILKTLADDAKFQEYTLNFLYLLVDKKRINLIQDIITEFEEIYDRLTDTQVATVTSAVKIENSQLALIAKKVRSLTAAKNVRLKNVIDPTLIAGFIVKYGKDGSCFIDLSVKGQLERIAAQMDFSEKVGSF</sequence>
<comment type="caution">
    <text evidence="1">The sequence shown here is derived from an EMBL/GenBank/DDBJ whole genome shotgun (WGS) entry which is preliminary data.</text>
</comment>
<protein>
    <submittedName>
        <fullName evidence="1">Uncharacterized protein</fullName>
    </submittedName>
</protein>
<keyword evidence="2" id="KW-1185">Reference proteome</keyword>